<dbReference type="GO" id="GO:0000049">
    <property type="term" value="F:tRNA binding"/>
    <property type="evidence" value="ECO:0007669"/>
    <property type="project" value="InterPro"/>
</dbReference>
<keyword evidence="1" id="KW-0819">tRNA processing</keyword>
<evidence type="ECO:0000256" key="3">
    <source>
        <dbReference type="ARBA" id="ARBA00022759"/>
    </source>
</evidence>
<proteinExistence type="predicted"/>
<keyword evidence="3" id="KW-0255">Endonuclease</keyword>
<dbReference type="GO" id="GO:0008033">
    <property type="term" value="P:tRNA processing"/>
    <property type="evidence" value="ECO:0007669"/>
    <property type="project" value="UniProtKB-KW"/>
</dbReference>
<reference evidence="6 7" key="1">
    <citation type="journal article" date="2016" name="Nat. Commun.">
        <title>Thousands of microbial genomes shed light on interconnected biogeochemical processes in an aquifer system.</title>
        <authorList>
            <person name="Anantharaman K."/>
            <person name="Brown C.T."/>
            <person name="Hug L.A."/>
            <person name="Sharon I."/>
            <person name="Castelle C.J."/>
            <person name="Probst A.J."/>
            <person name="Thomas B.C."/>
            <person name="Singh A."/>
            <person name="Wilkins M.J."/>
            <person name="Karaoz U."/>
            <person name="Brodie E.L."/>
            <person name="Williams K.H."/>
            <person name="Hubbard S.S."/>
            <person name="Banfield J.F."/>
        </authorList>
    </citation>
    <scope>NUCLEOTIDE SEQUENCE [LARGE SCALE GENOMIC DNA]</scope>
</reference>
<evidence type="ECO:0000256" key="4">
    <source>
        <dbReference type="ARBA" id="ARBA00022801"/>
    </source>
</evidence>
<evidence type="ECO:0000313" key="7">
    <source>
        <dbReference type="Proteomes" id="UP000177811"/>
    </source>
</evidence>
<evidence type="ECO:0000256" key="1">
    <source>
        <dbReference type="ARBA" id="ARBA00022694"/>
    </source>
</evidence>
<dbReference type="InterPro" id="IPR000100">
    <property type="entry name" value="RNase_P"/>
</dbReference>
<gene>
    <name evidence="6" type="ORF">A3C16_01835</name>
</gene>
<keyword evidence="4" id="KW-0378">Hydrolase</keyword>
<evidence type="ECO:0000256" key="2">
    <source>
        <dbReference type="ARBA" id="ARBA00022722"/>
    </source>
</evidence>
<protein>
    <submittedName>
        <fullName evidence="6">Uncharacterized protein</fullName>
    </submittedName>
</protein>
<dbReference type="InterPro" id="IPR014721">
    <property type="entry name" value="Ribsml_uS5_D2-typ_fold_subgr"/>
</dbReference>
<dbReference type="InterPro" id="IPR020568">
    <property type="entry name" value="Ribosomal_Su5_D2-typ_SF"/>
</dbReference>
<evidence type="ECO:0000313" key="6">
    <source>
        <dbReference type="EMBL" id="OHA03182.1"/>
    </source>
</evidence>
<keyword evidence="2" id="KW-0540">Nuclease</keyword>
<dbReference type="SUPFAM" id="SSF54211">
    <property type="entry name" value="Ribosomal protein S5 domain 2-like"/>
    <property type="match status" value="1"/>
</dbReference>
<dbReference type="Proteomes" id="UP000177811">
    <property type="component" value="Unassembled WGS sequence"/>
</dbReference>
<evidence type="ECO:0000256" key="5">
    <source>
        <dbReference type="ARBA" id="ARBA00022884"/>
    </source>
</evidence>
<dbReference type="Gene3D" id="3.30.230.10">
    <property type="match status" value="1"/>
</dbReference>
<dbReference type="AlphaFoldDB" id="A0A1G2KX82"/>
<organism evidence="6 7">
    <name type="scientific">Candidatus Sungbacteria bacterium RIFCSPHIGHO2_02_FULL_51_29</name>
    <dbReference type="NCBI Taxonomy" id="1802273"/>
    <lineage>
        <taxon>Bacteria</taxon>
        <taxon>Candidatus Sungiibacteriota</taxon>
    </lineage>
</organism>
<sequence>MALSSNQRFTRADIQEFFSRRQGVGKKPHPIRRVDFCAGKFYIRKRDGVGGLRLAVMVPKSVSKKSVIRNRLKRRTMEWFRKQYKGHPTADIIVSMDERAGRVMAKKLYQEFEVFVHSIH</sequence>
<dbReference type="GO" id="GO:0004526">
    <property type="term" value="F:ribonuclease P activity"/>
    <property type="evidence" value="ECO:0007669"/>
    <property type="project" value="InterPro"/>
</dbReference>
<name>A0A1G2KX82_9BACT</name>
<accession>A0A1G2KX82</accession>
<dbReference type="EMBL" id="MHQL01000019">
    <property type="protein sequence ID" value="OHA03182.1"/>
    <property type="molecule type" value="Genomic_DNA"/>
</dbReference>
<keyword evidence="5" id="KW-0694">RNA-binding</keyword>
<dbReference type="Pfam" id="PF00825">
    <property type="entry name" value="Ribonuclease_P"/>
    <property type="match status" value="1"/>
</dbReference>
<comment type="caution">
    <text evidence="6">The sequence shown here is derived from an EMBL/GenBank/DDBJ whole genome shotgun (WGS) entry which is preliminary data.</text>
</comment>